<dbReference type="AlphaFoldDB" id="A0A6M2BAC0"/>
<reference evidence="1 2" key="2">
    <citation type="submission" date="2020-03" db="EMBL/GenBank/DDBJ databases">
        <title>Rahnella aceri sp. nov., isoated from traditional Jeju Makgeolli.</title>
        <authorList>
            <person name="Kim I.S."/>
            <person name="Jeon D."/>
        </authorList>
    </citation>
    <scope>NUCLEOTIDE SEQUENCE [LARGE SCALE GENOMIC DNA]</scope>
    <source>
        <strain evidence="1 2">Lac-M11</strain>
    </source>
</reference>
<evidence type="ECO:0000313" key="2">
    <source>
        <dbReference type="Proteomes" id="UP000476696"/>
    </source>
</evidence>
<dbReference type="Proteomes" id="UP000476696">
    <property type="component" value="Unassembled WGS sequence"/>
</dbReference>
<proteinExistence type="predicted"/>
<keyword evidence="2" id="KW-1185">Reference proteome</keyword>
<comment type="caution">
    <text evidence="1">The sequence shown here is derived from an EMBL/GenBank/DDBJ whole genome shotgun (WGS) entry which is preliminary data.</text>
</comment>
<dbReference type="EMBL" id="JAADJS010000005">
    <property type="protein sequence ID" value="NGX89434.1"/>
    <property type="molecule type" value="Genomic_DNA"/>
</dbReference>
<evidence type="ECO:0000313" key="1">
    <source>
        <dbReference type="EMBL" id="NGX89434.1"/>
    </source>
</evidence>
<dbReference type="RefSeq" id="WP_165061416.1">
    <property type="nucleotide sequence ID" value="NZ_JAADJS010000005.1"/>
</dbReference>
<organism evidence="1 2">
    <name type="scientific">Rahnella contaminans</name>
    <dbReference type="NCBI Taxonomy" id="2703882"/>
    <lineage>
        <taxon>Bacteria</taxon>
        <taxon>Pseudomonadati</taxon>
        <taxon>Pseudomonadota</taxon>
        <taxon>Gammaproteobacteria</taxon>
        <taxon>Enterobacterales</taxon>
        <taxon>Yersiniaceae</taxon>
        <taxon>Rahnella</taxon>
    </lineage>
</organism>
<sequence length="195" mass="23094">MSYRDINDINLSYVQHPTLNRKLRRHQDQLFERYSKLLMLRVDFSYLQDSDSHGEGDIHSTVADITLLIQRSQDIKGLVGYAWVLEHTERHGFHIHASFYLNGQKHRRAWTVYETLRDTWKYVTWGEGHTHRCEPREEYRARGEWVTPYDDIKGRKSMQYILSYLSKQEQKTMGVICQLSDIPAPPAAGRRRKVS</sequence>
<gene>
    <name evidence="1" type="ORF">GW579_20325</name>
</gene>
<accession>A0A6M2BAC0</accession>
<protein>
    <submittedName>
        <fullName evidence="1">Inovirus Gp2 family protein</fullName>
    </submittedName>
</protein>
<name>A0A6M2BAC0_9GAMM</name>
<reference evidence="1 2" key="1">
    <citation type="submission" date="2020-01" db="EMBL/GenBank/DDBJ databases">
        <authorList>
            <person name="Lee S.D."/>
        </authorList>
    </citation>
    <scope>NUCLEOTIDE SEQUENCE [LARGE SCALE GENOMIC DNA]</scope>
    <source>
        <strain evidence="1 2">Lac-M11</strain>
    </source>
</reference>